<name>K1TIR3_9ZZZZ</name>
<protein>
    <submittedName>
        <fullName evidence="1">Uncharacterized protein</fullName>
    </submittedName>
</protein>
<comment type="caution">
    <text evidence="1">The sequence shown here is derived from an EMBL/GenBank/DDBJ whole genome shotgun (WGS) entry which is preliminary data.</text>
</comment>
<reference evidence="1" key="1">
    <citation type="journal article" date="2013" name="Environ. Microbiol.">
        <title>Microbiota from the distal guts of lean and obese adolescents exhibit partial functional redundancy besides clear differences in community structure.</title>
        <authorList>
            <person name="Ferrer M."/>
            <person name="Ruiz A."/>
            <person name="Lanza F."/>
            <person name="Haange S.B."/>
            <person name="Oberbach A."/>
            <person name="Till H."/>
            <person name="Bargiela R."/>
            <person name="Campoy C."/>
            <person name="Segura M.T."/>
            <person name="Richter M."/>
            <person name="von Bergen M."/>
            <person name="Seifert J."/>
            <person name="Suarez A."/>
        </authorList>
    </citation>
    <scope>NUCLEOTIDE SEQUENCE</scope>
</reference>
<dbReference type="EMBL" id="AJWY01005405">
    <property type="protein sequence ID" value="EKC69708.1"/>
    <property type="molecule type" value="Genomic_DNA"/>
</dbReference>
<dbReference type="AlphaFoldDB" id="K1TIR3"/>
<evidence type="ECO:0000313" key="1">
    <source>
        <dbReference type="EMBL" id="EKC69708.1"/>
    </source>
</evidence>
<proteinExistence type="predicted"/>
<feature type="non-terminal residue" evidence="1">
    <location>
        <position position="54"/>
    </location>
</feature>
<gene>
    <name evidence="1" type="ORF">LEA_08150</name>
</gene>
<organism evidence="1">
    <name type="scientific">human gut metagenome</name>
    <dbReference type="NCBI Taxonomy" id="408170"/>
    <lineage>
        <taxon>unclassified sequences</taxon>
        <taxon>metagenomes</taxon>
        <taxon>organismal metagenomes</taxon>
    </lineage>
</organism>
<accession>K1TIR3</accession>
<sequence>MYIEAALNYNRDFGKHGVGGLLVYQLRNNLQPNAGSLQASLPYRNVGLSGRFTY</sequence>